<evidence type="ECO:0000313" key="2">
    <source>
        <dbReference type="Proteomes" id="UP001628668"/>
    </source>
</evidence>
<comment type="caution">
    <text evidence="1">The sequence shown here is derived from an EMBL/GenBank/DDBJ whole genome shotgun (WGS) entry which is preliminary data.</text>
</comment>
<organism evidence="1 2">
    <name type="scientific">Rossellomorea oryzaecorticis</name>
    <dbReference type="NCBI Taxonomy" id="1396505"/>
    <lineage>
        <taxon>Bacteria</taxon>
        <taxon>Bacillati</taxon>
        <taxon>Bacillota</taxon>
        <taxon>Bacilli</taxon>
        <taxon>Bacillales</taxon>
        <taxon>Bacillaceae</taxon>
        <taxon>Rossellomorea</taxon>
    </lineage>
</organism>
<name>A0ABW8VL63_9BACI</name>
<dbReference type="Pfam" id="PF13040">
    <property type="entry name" value="Fur_reg_FbpB"/>
    <property type="match status" value="1"/>
</dbReference>
<protein>
    <submittedName>
        <fullName evidence="1">FbpB family small basic protein</fullName>
    </submittedName>
</protein>
<proteinExistence type="predicted"/>
<dbReference type="RefSeq" id="WP_197495107.1">
    <property type="nucleotide sequence ID" value="NZ_JBJOSA010000003.1"/>
</dbReference>
<dbReference type="Proteomes" id="UP001628668">
    <property type="component" value="Unassembled WGS sequence"/>
</dbReference>
<evidence type="ECO:0000313" key="1">
    <source>
        <dbReference type="EMBL" id="MFL8936121.1"/>
    </source>
</evidence>
<keyword evidence="2" id="KW-1185">Reference proteome</keyword>
<accession>A0ABW8VL63</accession>
<dbReference type="InterPro" id="IPR025004">
    <property type="entry name" value="SenN/SenS"/>
</dbReference>
<reference evidence="1 2" key="1">
    <citation type="submission" date="2024-12" db="EMBL/GenBank/DDBJ databases">
        <authorList>
            <person name="Li X."/>
            <person name="Zhang D."/>
        </authorList>
    </citation>
    <scope>NUCLEOTIDE SEQUENCE [LARGE SCALE GENOMIC DNA]</scope>
    <source>
        <strain evidence="1 2">JCM19602</strain>
    </source>
</reference>
<gene>
    <name evidence="1" type="ORF">ACKA06_04895</name>
</gene>
<dbReference type="EMBL" id="JBJOSA010000003">
    <property type="protein sequence ID" value="MFL8936121.1"/>
    <property type="molecule type" value="Genomic_DNA"/>
</dbReference>
<sequence>MGLKNKESFIELIEKYRLEILNNEDLLEKIEEKIEDRQINGGEDKIKEDS</sequence>